<keyword evidence="7" id="KW-0058">Aromatic hydrocarbons catabolism</keyword>
<comment type="caution">
    <text evidence="12">The sequence shown here is derived from an EMBL/GenBank/DDBJ whole genome shotgun (WGS) entry which is preliminary data.</text>
</comment>
<dbReference type="Gene3D" id="2.60.130.10">
    <property type="entry name" value="Aromatic compound dioxygenase"/>
    <property type="match status" value="1"/>
</dbReference>
<organism evidence="12 13">
    <name type="scientific">Thioclava dalianensis</name>
    <dbReference type="NCBI Taxonomy" id="1185766"/>
    <lineage>
        <taxon>Bacteria</taxon>
        <taxon>Pseudomonadati</taxon>
        <taxon>Pseudomonadota</taxon>
        <taxon>Alphaproteobacteria</taxon>
        <taxon>Rhodobacterales</taxon>
        <taxon>Paracoccaceae</taxon>
        <taxon>Thioclava</taxon>
    </lineage>
</organism>
<evidence type="ECO:0000256" key="1">
    <source>
        <dbReference type="ARBA" id="ARBA00001312"/>
    </source>
</evidence>
<comment type="catalytic activity">
    <reaction evidence="1">
        <text>catechol + O2 = cis,cis-muconate + 2 H(+)</text>
        <dbReference type="Rhea" id="RHEA:23852"/>
        <dbReference type="ChEBI" id="CHEBI:15378"/>
        <dbReference type="ChEBI" id="CHEBI:15379"/>
        <dbReference type="ChEBI" id="CHEBI:18135"/>
        <dbReference type="ChEBI" id="CHEBI:32379"/>
        <dbReference type="EC" id="1.13.11.1"/>
    </reaction>
</comment>
<dbReference type="eggNOG" id="COG3485">
    <property type="taxonomic scope" value="Bacteria"/>
</dbReference>
<dbReference type="NCBIfam" id="TIGR02439">
    <property type="entry name" value="catechol_proteo"/>
    <property type="match status" value="1"/>
</dbReference>
<evidence type="ECO:0000256" key="8">
    <source>
        <dbReference type="ARBA" id="ARBA00022964"/>
    </source>
</evidence>
<dbReference type="InterPro" id="IPR000627">
    <property type="entry name" value="Intradiol_dOase_C"/>
</dbReference>
<evidence type="ECO:0000256" key="6">
    <source>
        <dbReference type="ARBA" id="ARBA00022723"/>
    </source>
</evidence>
<evidence type="ECO:0000256" key="7">
    <source>
        <dbReference type="ARBA" id="ARBA00022797"/>
    </source>
</evidence>
<dbReference type="STRING" id="1185766.SAMN05216224_101304"/>
<dbReference type="GO" id="GO:0019614">
    <property type="term" value="P:catechol-containing compound catabolic process"/>
    <property type="evidence" value="ECO:0007669"/>
    <property type="project" value="InterPro"/>
</dbReference>
<dbReference type="EC" id="1.13.11.1" evidence="5"/>
<dbReference type="Proteomes" id="UP000027725">
    <property type="component" value="Unassembled WGS sequence"/>
</dbReference>
<dbReference type="SUPFAM" id="SSF49482">
    <property type="entry name" value="Aromatic compound dioxygenase"/>
    <property type="match status" value="1"/>
</dbReference>
<keyword evidence="8 12" id="KW-0223">Dioxygenase</keyword>
<evidence type="ECO:0000256" key="9">
    <source>
        <dbReference type="ARBA" id="ARBA00023002"/>
    </source>
</evidence>
<keyword evidence="10" id="KW-0408">Iron</keyword>
<keyword evidence="9" id="KW-0560">Oxidoreductase</keyword>
<dbReference type="AlphaFoldDB" id="A0A074U9M8"/>
<dbReference type="EMBL" id="JHEH01000002">
    <property type="protein sequence ID" value="KEP71387.1"/>
    <property type="molecule type" value="Genomic_DNA"/>
</dbReference>
<evidence type="ECO:0000256" key="2">
    <source>
        <dbReference type="ARBA" id="ARBA00001965"/>
    </source>
</evidence>
<dbReference type="InterPro" id="IPR012801">
    <property type="entry name" value="Cchol_dOase_prob"/>
</dbReference>
<evidence type="ECO:0000256" key="3">
    <source>
        <dbReference type="ARBA" id="ARBA00004957"/>
    </source>
</evidence>
<dbReference type="PANTHER" id="PTHR33711">
    <property type="entry name" value="DIOXYGENASE, PUTATIVE (AFU_ORTHOLOGUE AFUA_2G02910)-RELATED"/>
    <property type="match status" value="1"/>
</dbReference>
<gene>
    <name evidence="12" type="ORF">DL1_07290</name>
</gene>
<dbReference type="InterPro" id="IPR015889">
    <property type="entry name" value="Intradiol_dOase_core"/>
</dbReference>
<dbReference type="GO" id="GO:0042952">
    <property type="term" value="P:beta-ketoadipate pathway"/>
    <property type="evidence" value="ECO:0007669"/>
    <property type="project" value="UniProtKB-UniPathway"/>
</dbReference>
<protein>
    <recommendedName>
        <fullName evidence="5">catechol 1,2-dioxygenase</fullName>
        <ecNumber evidence="5">1.13.11.1</ecNumber>
    </recommendedName>
</protein>
<dbReference type="InterPro" id="IPR007535">
    <property type="entry name" value="Catechol_dOase_N"/>
</dbReference>
<dbReference type="PROSITE" id="PS00083">
    <property type="entry name" value="INTRADIOL_DIOXYGENAS"/>
    <property type="match status" value="1"/>
</dbReference>
<dbReference type="Pfam" id="PF00775">
    <property type="entry name" value="Dioxygenase_C"/>
    <property type="match status" value="1"/>
</dbReference>
<dbReference type="Pfam" id="PF04444">
    <property type="entry name" value="Dioxygenase_N"/>
    <property type="match status" value="1"/>
</dbReference>
<comment type="pathway">
    <text evidence="3">Aromatic compound metabolism; beta-ketoadipate pathway; 5-oxo-4,5-dihydro-2-furylacetate from catechol: step 1/3.</text>
</comment>
<dbReference type="GO" id="GO:0008199">
    <property type="term" value="F:ferric iron binding"/>
    <property type="evidence" value="ECO:0007669"/>
    <property type="project" value="InterPro"/>
</dbReference>
<sequence>MTELTQSAEMQKFLDKIAGLDQAGGNPRLKQISRKLIEAIFETMDEFDVSDDEFWFALNYMAAAAPEYGLWAAGVGIEAMLDIRNDIKDREAGIENVTPRTIEGPLYVPGAPLEKGFARLDDGSDEGELLIMHGQVRDADGKPLAGAIVDVWHANTMGNYSYFDQTQSDYNLRRRIETDAEGRYKFRSILPSGYGCPPGSNIETYLAALGRHGKRPAHIHFFVSAHGQRHLTTQINIDGDPYLHDDFAYATKDDLIPEVTHHEDATKSGVEGVSGPYAEIEFDFTMVKAADHDEEHESSRARVEALS</sequence>
<dbReference type="RefSeq" id="WP_038062028.1">
    <property type="nucleotide sequence ID" value="NZ_FOVB01000001.1"/>
</dbReference>
<accession>A0A074U9M8</accession>
<evidence type="ECO:0000256" key="4">
    <source>
        <dbReference type="ARBA" id="ARBA00007825"/>
    </source>
</evidence>
<evidence type="ECO:0000259" key="11">
    <source>
        <dbReference type="PROSITE" id="PS00083"/>
    </source>
</evidence>
<keyword evidence="6" id="KW-0479">Metal-binding</keyword>
<evidence type="ECO:0000256" key="5">
    <source>
        <dbReference type="ARBA" id="ARBA00013118"/>
    </source>
</evidence>
<dbReference type="InterPro" id="IPR050770">
    <property type="entry name" value="Intradiol_RC_Dioxygenase"/>
</dbReference>
<keyword evidence="13" id="KW-1185">Reference proteome</keyword>
<comment type="similarity">
    <text evidence="4">Belongs to the intradiol ring-cleavage dioxygenase family.</text>
</comment>
<evidence type="ECO:0000313" key="12">
    <source>
        <dbReference type="EMBL" id="KEP71387.1"/>
    </source>
</evidence>
<dbReference type="OrthoDB" id="9800887at2"/>
<reference evidence="12 13" key="1">
    <citation type="submission" date="2014-03" db="EMBL/GenBank/DDBJ databases">
        <title>The draft genome sequence of Thioclava dalianensis DLFJ1-1.</title>
        <authorList>
            <person name="Lai Q."/>
            <person name="Shao Z."/>
        </authorList>
    </citation>
    <scope>NUCLEOTIDE SEQUENCE [LARGE SCALE GENOMIC DNA]</scope>
    <source>
        <strain evidence="12 13">DLFJ1-1</strain>
    </source>
</reference>
<dbReference type="GO" id="GO:0018576">
    <property type="term" value="F:catechol 1,2-dioxygenase activity"/>
    <property type="evidence" value="ECO:0007669"/>
    <property type="project" value="UniProtKB-EC"/>
</dbReference>
<dbReference type="PANTHER" id="PTHR33711:SF7">
    <property type="entry name" value="INTRADIOL RING-CLEAVAGE DIOXYGENASES DOMAIN-CONTAINING PROTEIN-RELATED"/>
    <property type="match status" value="1"/>
</dbReference>
<dbReference type="UniPathway" id="UPA00157">
    <property type="reaction ID" value="UER00258"/>
</dbReference>
<name>A0A074U9M8_9RHOB</name>
<proteinExistence type="inferred from homology"/>
<comment type="cofactor">
    <cofactor evidence="2">
        <name>Fe(3+)</name>
        <dbReference type="ChEBI" id="CHEBI:29034"/>
    </cofactor>
</comment>
<evidence type="ECO:0000256" key="10">
    <source>
        <dbReference type="ARBA" id="ARBA00023004"/>
    </source>
</evidence>
<evidence type="ECO:0000313" key="13">
    <source>
        <dbReference type="Proteomes" id="UP000027725"/>
    </source>
</evidence>
<feature type="domain" description="Intradiol ring-cleavage dioxygenases" evidence="11">
    <location>
        <begin position="132"/>
        <end position="160"/>
    </location>
</feature>